<feature type="domain" description="PDZ" evidence="14">
    <location>
        <begin position="1645"/>
        <end position="1725"/>
    </location>
</feature>
<dbReference type="InterPro" id="IPR036085">
    <property type="entry name" value="PAZ_dom_sf"/>
</dbReference>
<feature type="domain" description="PDZ" evidence="14">
    <location>
        <begin position="1050"/>
        <end position="1136"/>
    </location>
</feature>
<evidence type="ECO:0000259" key="14">
    <source>
        <dbReference type="PROSITE" id="PS50106"/>
    </source>
</evidence>
<comment type="subcellular location">
    <subcellularLocation>
        <location evidence="2">Cytoplasm</location>
        <location evidence="2">Cytoskeleton</location>
    </subcellularLocation>
    <subcellularLocation>
        <location evidence="1">Nucleus</location>
    </subcellularLocation>
</comment>
<dbReference type="InterPro" id="IPR036034">
    <property type="entry name" value="PDZ_sf"/>
</dbReference>
<feature type="domain" description="Tyrosine-protein phosphatase" evidence="11">
    <location>
        <begin position="1918"/>
        <end position="2161"/>
    </location>
</feature>
<dbReference type="InterPro" id="IPR011019">
    <property type="entry name" value="KIND_dom"/>
</dbReference>
<dbReference type="InterPro" id="IPR012153">
    <property type="entry name" value="PTPN13"/>
</dbReference>
<dbReference type="PROSITE" id="PS50055">
    <property type="entry name" value="TYR_PHOSPHATASE_PTP"/>
    <property type="match status" value="1"/>
</dbReference>
<dbReference type="Pfam" id="PF09379">
    <property type="entry name" value="FERM_N"/>
    <property type="match status" value="1"/>
</dbReference>
<feature type="compositionally biased region" description="Polar residues" evidence="10">
    <location>
        <begin position="861"/>
        <end position="892"/>
    </location>
</feature>
<dbReference type="PRINTS" id="PR00935">
    <property type="entry name" value="BAND41"/>
</dbReference>
<dbReference type="FunFam" id="2.30.42.10:FF:000105">
    <property type="entry name" value="Tyrosine-protein phosphatase non-receptor type 13"/>
    <property type="match status" value="1"/>
</dbReference>
<dbReference type="InterPro" id="IPR018980">
    <property type="entry name" value="FERM_PH-like_C"/>
</dbReference>
<dbReference type="GeneTree" id="ENSGT00940000155133"/>
<feature type="region of interest" description="Disordered" evidence="10">
    <location>
        <begin position="1366"/>
        <end position="1404"/>
    </location>
</feature>
<dbReference type="PROSITE" id="PS51377">
    <property type="entry name" value="KIND"/>
    <property type="match status" value="1"/>
</dbReference>
<keyword evidence="7" id="KW-0539">Nucleus</keyword>
<dbReference type="Gene3D" id="3.90.190.10">
    <property type="entry name" value="Protein tyrosine phosphatase superfamily"/>
    <property type="match status" value="1"/>
</dbReference>
<dbReference type="SUPFAM" id="SSF50729">
    <property type="entry name" value="PH domain-like"/>
    <property type="match status" value="1"/>
</dbReference>
<protein>
    <submittedName>
        <fullName evidence="16">Protein tyrosine phosphatase non-receptor type 13</fullName>
    </submittedName>
</protein>
<dbReference type="InterPro" id="IPR000299">
    <property type="entry name" value="FERM_domain"/>
</dbReference>
<keyword evidence="6" id="KW-0206">Cytoskeleton</keyword>
<feature type="region of interest" description="Disordered" evidence="10">
    <location>
        <begin position="943"/>
        <end position="995"/>
    </location>
</feature>
<dbReference type="SUPFAM" id="SSF47031">
    <property type="entry name" value="Second domain of FERM"/>
    <property type="match status" value="1"/>
</dbReference>
<dbReference type="InterPro" id="IPR018979">
    <property type="entry name" value="FERM_N"/>
</dbReference>
<evidence type="ECO:0000259" key="15">
    <source>
        <dbReference type="PROSITE" id="PS51377"/>
    </source>
</evidence>
<accession>A0A8D3CSA4</accession>
<dbReference type="SMART" id="SM00404">
    <property type="entry name" value="PTPc_motif"/>
    <property type="match status" value="1"/>
</dbReference>
<dbReference type="CDD" id="cd13187">
    <property type="entry name" value="FERM_C_PTPH13"/>
    <property type="match status" value="1"/>
</dbReference>
<dbReference type="SMART" id="SM00194">
    <property type="entry name" value="PTPc"/>
    <property type="match status" value="1"/>
</dbReference>
<feature type="compositionally biased region" description="Low complexity" evidence="10">
    <location>
        <begin position="398"/>
        <end position="411"/>
    </location>
</feature>
<evidence type="ECO:0000256" key="1">
    <source>
        <dbReference type="ARBA" id="ARBA00004123"/>
    </source>
</evidence>
<feature type="region of interest" description="Disordered" evidence="10">
    <location>
        <begin position="383"/>
        <end position="413"/>
    </location>
</feature>
<dbReference type="PIRSF" id="PIRSF000933">
    <property type="entry name" value="Tyr-Ptase_nr13"/>
    <property type="match status" value="1"/>
</dbReference>
<dbReference type="InterPro" id="IPR052074">
    <property type="entry name" value="NonRcpt_TyrProt_Phosphatase"/>
</dbReference>
<feature type="region of interest" description="Disordered" evidence="10">
    <location>
        <begin position="1564"/>
        <end position="1599"/>
    </location>
</feature>
<dbReference type="FunFam" id="2.30.42.10:FF:000084">
    <property type="entry name" value="Tyrosine-protein phosphatase non-receptor type 13"/>
    <property type="match status" value="1"/>
</dbReference>
<dbReference type="Pfam" id="PF00102">
    <property type="entry name" value="Y_phosphatase"/>
    <property type="match status" value="1"/>
</dbReference>
<dbReference type="SUPFAM" id="SSF52799">
    <property type="entry name" value="(Phosphotyrosine protein) phosphatases II"/>
    <property type="match status" value="1"/>
</dbReference>
<dbReference type="Gene3D" id="2.30.29.30">
    <property type="entry name" value="Pleckstrin-homology domain (PH domain)/Phosphotyrosine-binding domain (PTB)"/>
    <property type="match status" value="1"/>
</dbReference>
<feature type="compositionally biased region" description="Low complexity" evidence="10">
    <location>
        <begin position="1195"/>
        <end position="1208"/>
    </location>
</feature>
<dbReference type="Pfam" id="PF09380">
    <property type="entry name" value="FERM_C"/>
    <property type="match status" value="1"/>
</dbReference>
<dbReference type="PROSITE" id="PS50056">
    <property type="entry name" value="TYR_PHOSPHATASE_2"/>
    <property type="match status" value="1"/>
</dbReference>
<dbReference type="SUPFAM" id="SSF50156">
    <property type="entry name" value="PDZ domain-like"/>
    <property type="match status" value="5"/>
</dbReference>
<dbReference type="Gene3D" id="2.30.42.10">
    <property type="match status" value="5"/>
</dbReference>
<evidence type="ECO:0000256" key="8">
    <source>
        <dbReference type="PIRSR" id="PIRSR000933-50"/>
    </source>
</evidence>
<dbReference type="GO" id="GO:0005856">
    <property type="term" value="C:cytoskeleton"/>
    <property type="evidence" value="ECO:0007669"/>
    <property type="project" value="UniProtKB-SubCell"/>
</dbReference>
<dbReference type="PANTHER" id="PTHR46900">
    <property type="entry name" value="TYROSINE-PROTEIN PHOSPHATASE NON-RECEPTOR TYPE 13"/>
    <property type="match status" value="1"/>
</dbReference>
<evidence type="ECO:0000259" key="13">
    <source>
        <dbReference type="PROSITE" id="PS50057"/>
    </source>
</evidence>
<dbReference type="InterPro" id="IPR011993">
    <property type="entry name" value="PH-like_dom_sf"/>
</dbReference>
<evidence type="ECO:0000256" key="2">
    <source>
        <dbReference type="ARBA" id="ARBA00004245"/>
    </source>
</evidence>
<dbReference type="CDD" id="cd06696">
    <property type="entry name" value="PDZ4_PTPN13-like"/>
    <property type="match status" value="1"/>
</dbReference>
<dbReference type="Pfam" id="PF00595">
    <property type="entry name" value="PDZ"/>
    <property type="match status" value="5"/>
</dbReference>
<dbReference type="InterPro" id="IPR000387">
    <property type="entry name" value="Tyr_Pase_dom"/>
</dbReference>
<evidence type="ECO:0000313" key="16">
    <source>
        <dbReference type="Ensembl" id="ENSSMAP00000050162.1"/>
    </source>
</evidence>
<dbReference type="Pfam" id="PF16599">
    <property type="entry name" value="PTN13_u3"/>
    <property type="match status" value="1"/>
</dbReference>
<dbReference type="CDD" id="cd06695">
    <property type="entry name" value="PDZ3_PTPN13_FRMPD2-like"/>
    <property type="match status" value="1"/>
</dbReference>
<feature type="region of interest" description="Disordered" evidence="10">
    <location>
        <begin position="1514"/>
        <end position="1552"/>
    </location>
</feature>
<feature type="compositionally biased region" description="Polar residues" evidence="10">
    <location>
        <begin position="1587"/>
        <end position="1599"/>
    </location>
</feature>
<feature type="domain" description="KIND" evidence="15">
    <location>
        <begin position="3"/>
        <end position="186"/>
    </location>
</feature>
<dbReference type="InterPro" id="IPR019748">
    <property type="entry name" value="FERM_central"/>
</dbReference>
<dbReference type="Proteomes" id="UP000694558">
    <property type="component" value="Chromosome 16"/>
</dbReference>
<feature type="compositionally biased region" description="Basic and acidic residues" evidence="10">
    <location>
        <begin position="1386"/>
        <end position="1404"/>
    </location>
</feature>
<dbReference type="Pfam" id="PF00373">
    <property type="entry name" value="FERM_M"/>
    <property type="match status" value="1"/>
</dbReference>
<reference evidence="16" key="1">
    <citation type="submission" date="2023-05" db="EMBL/GenBank/DDBJ databases">
        <title>High-quality long-read genome of Scophthalmus maximus.</title>
        <authorList>
            <person name="Lien S."/>
            <person name="Martinez P."/>
        </authorList>
    </citation>
    <scope>NUCLEOTIDE SEQUENCE [LARGE SCALE GENOMIC DNA]</scope>
</reference>
<keyword evidence="9" id="KW-0175">Coiled coil</keyword>
<feature type="compositionally biased region" description="Basic and acidic residues" evidence="10">
    <location>
        <begin position="954"/>
        <end position="963"/>
    </location>
</feature>
<feature type="active site" description="Phosphocysteine intermediate" evidence="8">
    <location>
        <position position="2108"/>
    </location>
</feature>
<comment type="similarity">
    <text evidence="3">Belongs to the protein-tyrosine phosphatase family. Non-receptor class subfamily.</text>
</comment>
<feature type="coiled-coil region" evidence="9">
    <location>
        <begin position="442"/>
        <end position="476"/>
    </location>
</feature>
<feature type="compositionally biased region" description="Polar residues" evidence="10">
    <location>
        <begin position="964"/>
        <end position="995"/>
    </location>
</feature>
<evidence type="ECO:0000256" key="5">
    <source>
        <dbReference type="ARBA" id="ARBA00022737"/>
    </source>
</evidence>
<dbReference type="CDD" id="cd23072">
    <property type="entry name" value="PDZ1_PTPN13-like"/>
    <property type="match status" value="1"/>
</dbReference>
<dbReference type="SUPFAM" id="SSF101690">
    <property type="entry name" value="PAZ domain"/>
    <property type="match status" value="1"/>
</dbReference>
<reference evidence="16" key="2">
    <citation type="submission" date="2025-08" db="UniProtKB">
        <authorList>
            <consortium name="Ensembl"/>
        </authorList>
    </citation>
    <scope>IDENTIFICATION</scope>
</reference>
<dbReference type="InterPro" id="IPR014352">
    <property type="entry name" value="FERM/acyl-CoA-bd_prot_sf"/>
</dbReference>
<dbReference type="Ensembl" id="ENSSMAT00000071600.1">
    <property type="protein sequence ID" value="ENSSMAP00000050162.1"/>
    <property type="gene ID" value="ENSSMAG00000006723.2"/>
</dbReference>
<feature type="domain" description="FERM" evidence="13">
    <location>
        <begin position="546"/>
        <end position="845"/>
    </location>
</feature>
<gene>
    <name evidence="16" type="primary">PTPN13</name>
</gene>
<dbReference type="Gene3D" id="1.20.80.10">
    <property type="match status" value="1"/>
</dbReference>
<dbReference type="SMART" id="SM00228">
    <property type="entry name" value="PDZ"/>
    <property type="match status" value="5"/>
</dbReference>
<feature type="compositionally biased region" description="Polar residues" evidence="10">
    <location>
        <begin position="1530"/>
        <end position="1551"/>
    </location>
</feature>
<keyword evidence="4" id="KW-0963">Cytoplasm</keyword>
<dbReference type="Gene3D" id="3.10.20.90">
    <property type="entry name" value="Phosphatidylinositol 3-kinase Catalytic Subunit, Chain A, domain 1"/>
    <property type="match status" value="1"/>
</dbReference>
<dbReference type="GO" id="GO:0036312">
    <property type="term" value="F:phosphatidylinositol 3-kinase regulatory subunit binding"/>
    <property type="evidence" value="ECO:0007669"/>
    <property type="project" value="TreeGrafter"/>
</dbReference>
<organism evidence="16 17">
    <name type="scientific">Scophthalmus maximus</name>
    <name type="common">Turbot</name>
    <name type="synonym">Psetta maxima</name>
    <dbReference type="NCBI Taxonomy" id="52904"/>
    <lineage>
        <taxon>Eukaryota</taxon>
        <taxon>Metazoa</taxon>
        <taxon>Chordata</taxon>
        <taxon>Craniata</taxon>
        <taxon>Vertebrata</taxon>
        <taxon>Euteleostomi</taxon>
        <taxon>Actinopterygii</taxon>
        <taxon>Neopterygii</taxon>
        <taxon>Teleostei</taxon>
        <taxon>Neoteleostei</taxon>
        <taxon>Acanthomorphata</taxon>
        <taxon>Carangaria</taxon>
        <taxon>Pleuronectiformes</taxon>
        <taxon>Pleuronectoidei</taxon>
        <taxon>Scophthalmidae</taxon>
        <taxon>Scophthalmus</taxon>
    </lineage>
</organism>
<feature type="region of interest" description="Disordered" evidence="10">
    <location>
        <begin position="315"/>
        <end position="360"/>
    </location>
</feature>
<dbReference type="CDD" id="cd06792">
    <property type="entry name" value="PDZ2-PTPN13_FRMPD2-like"/>
    <property type="match status" value="1"/>
</dbReference>
<dbReference type="GO" id="GO:0004725">
    <property type="term" value="F:protein tyrosine phosphatase activity"/>
    <property type="evidence" value="ECO:0007669"/>
    <property type="project" value="InterPro"/>
</dbReference>
<feature type="compositionally biased region" description="Polar residues" evidence="10">
    <location>
        <begin position="1209"/>
        <end position="1221"/>
    </location>
</feature>
<feature type="region of interest" description="Disordered" evidence="10">
    <location>
        <begin position="861"/>
        <end position="895"/>
    </location>
</feature>
<dbReference type="SMART" id="SM01196">
    <property type="entry name" value="FERM_C"/>
    <property type="match status" value="1"/>
</dbReference>
<feature type="domain" description="PDZ" evidence="14">
    <location>
        <begin position="1416"/>
        <end position="1504"/>
    </location>
</feature>
<dbReference type="PROSITE" id="PS50057">
    <property type="entry name" value="FERM_3"/>
    <property type="match status" value="1"/>
</dbReference>
<evidence type="ECO:0000256" key="10">
    <source>
        <dbReference type="SAM" id="MobiDB-lite"/>
    </source>
</evidence>
<dbReference type="InterPro" id="IPR000242">
    <property type="entry name" value="PTP_cat"/>
</dbReference>
<dbReference type="CDD" id="cd14473">
    <property type="entry name" value="FERM_B-lobe"/>
    <property type="match status" value="1"/>
</dbReference>
<dbReference type="SMART" id="SM00750">
    <property type="entry name" value="KIND"/>
    <property type="match status" value="1"/>
</dbReference>
<dbReference type="Gene3D" id="1.10.510.10">
    <property type="entry name" value="Transferase(Phosphotransferase) domain 1"/>
    <property type="match status" value="1"/>
</dbReference>
<dbReference type="GO" id="GO:0005737">
    <property type="term" value="C:cytoplasm"/>
    <property type="evidence" value="ECO:0007669"/>
    <property type="project" value="TreeGrafter"/>
</dbReference>
<evidence type="ECO:0000256" key="3">
    <source>
        <dbReference type="ARBA" id="ARBA00009649"/>
    </source>
</evidence>
<name>A0A8D3CSA4_SCOMX</name>
<evidence type="ECO:0000256" key="6">
    <source>
        <dbReference type="ARBA" id="ARBA00023212"/>
    </source>
</evidence>
<dbReference type="InterPro" id="IPR019749">
    <property type="entry name" value="Band_41_domain"/>
</dbReference>
<dbReference type="SMART" id="SM00295">
    <property type="entry name" value="B41"/>
    <property type="match status" value="1"/>
</dbReference>
<proteinExistence type="inferred from homology"/>
<dbReference type="InterPro" id="IPR001478">
    <property type="entry name" value="PDZ"/>
</dbReference>
<dbReference type="InterPro" id="IPR035963">
    <property type="entry name" value="FERM_2"/>
</dbReference>
<evidence type="ECO:0000259" key="12">
    <source>
        <dbReference type="PROSITE" id="PS50056"/>
    </source>
</evidence>
<evidence type="ECO:0000256" key="9">
    <source>
        <dbReference type="SAM" id="Coils"/>
    </source>
</evidence>
<dbReference type="FunFam" id="2.30.29.30:FF:000107">
    <property type="entry name" value="Tyrosine-protein phosphatase non-receptor type 13"/>
    <property type="match status" value="1"/>
</dbReference>
<evidence type="ECO:0000259" key="11">
    <source>
        <dbReference type="PROSITE" id="PS50055"/>
    </source>
</evidence>
<evidence type="ECO:0000256" key="4">
    <source>
        <dbReference type="ARBA" id="ARBA00022490"/>
    </source>
</evidence>
<dbReference type="SUPFAM" id="SSF54236">
    <property type="entry name" value="Ubiquitin-like"/>
    <property type="match status" value="1"/>
</dbReference>
<sequence>MHVSLAEALEVRGGPLQEEEVWAVLSQSAESLQELFHKEPAAMGFIISPWSLLLMPSGNISFTDEYVTQQDLRAFTAPEVLEGISLTSVSDIEKMHMYSLGMTLFWGADYEIPQSQPMKLGEHLNSLLLNMCDDVTLSRMSLRTVLDICSKHIRNSTCDPPFSYIRKLVRLVLGSLSQLDGLLTDRESLPERSKEIRERLRGKGLPLGKMSCSDMVLERYRARTQEQTSLNRGLSRSMGSLPIQGLLKGDEGAALQYNLSDYHHNPTELYSKSLPFHGGDLGISQARKTWASSVDLAYIDPEALRFGALEDARRGSSALSTHSIGRLKSPLRPPREKDSSYPEFGGLKSRKPHHFSDMSVGSGLPGAYDRIKERQRKLQVLRQAVDEPVHTHQRYHSDYSSSSESPSVTSSDPDYRQGKISLLILYYNLLMETNCIWSNMQYEAADEGLAGAELLLQKQEEEVQRLQAHLASRLSRANLYPTDDPLAASRASMLDLRDPLYTSSVTLRKPKNFHGPEFVKMASEPCVALSVPSSIMKRGKVDEVQRKVGVVLLNGQKLELSCDIKAVCKDVLDMVVAHIGLVEHHLFGLAYLRESEFFFADLDAKLSKVAPEGWKEDPKKKKSDVPFNLFLRIKFFLEDVSLIQHAMTKHQYYLQLRKDILEERMRCDTENAMLLASLALQAEFSDYQPELHGKTYFRLEHYLPVSLLDKVDQATVKEELPKLHSNYYGASETESEFEFLKVSQRLPEYGVHFHRVLPEKRSQTGIMLGVFSKGVLIFEVLNGNRTPVLRFPWRDTRKISFLKKKICLQNTSDGIKHLFQTDSNKTCQYLLQLSSDQHKFHLQMKARQNNQELQDLGRSYTTQHNTTSGSDRYSVGRTVSSGSLAPTLSTRSNPDHLKRISYSEVALNKAPTGPILLQDELRFPGFNPAGSAVLTNPRIMSRSHHNLGQMPESAEQRVADSYRGESNSSGLSQPQQNQVASHFQQHQRASSDTDSLIHQQDKVAYFTKKQQRSCNAFILFSGECRVSLCCTDSLKKKLNALPSPERDITTVNLKKDVKYGLGFQVVGGENSGRMDLGTIISSITPGGPADVNGFLRPGDRLISVNEVNLEGLSHASTLEVLQSAPDDVTLVVSQPKESLYKGKSRDMECIEKRNDLCFVLSYFDTSSEEHMGTGNPSPPVHSADPPSAATSTVRQQTSISSQDSRSSSFTKISQPPVNGVQQCLERVTTAASAAASNAQHHGPEPDMDLDPMPPALPPKTRKAKVSEAPKVSEHSDWGDSDMDDETCSSSQEKLKGGVNTTVRHGGIYVKAIIPKGAAELDGRIQKGDRVVAVNGRSLEGATHQQAVEALRDTGQTVHLLLEKGHPPADRVHAPLTPQRTPPSAGRSRDQGKNRGQPKEVKEKPEYSFITRDNVFEVCLLKNTSGLGFSFSREENIPDESPGTSMVRVKKLFPGQPAAESGRINVGDVIMRVNQTALKGLSQHEVISALRGTGQEVTLLLCRPEHGILPEMDTSALTPMPSPRKEAVTQVEPSLSTGRTTSPPVPQTQRNQGAVEEALERLLLKTPGRRNSYSDSTDGDEEVEEAFSPSTLEHSRQTWEQSVYHNPSSNLGLGQYDSTGQMDSTIHSPFYSPNLPKSRSNLIELKVSLMKSEKGSLGFTLTKGNDHGCYIHDIVQDPAKGDGRLRPGDRMILVNNTDVSNMGHTEVVNLVRAAPRVVDLMVGRVLEAPKPPIEAHLLPDICFKGNQEPLGLELDGGSDSVYRVLFVRDVLPGSLASREGSLRPLDLIHYISGAPTQDLTLSENARLLELSLDNLALKDYECTGGSIPLHIYSLLMIFLINSYLQMSAEQPEEDEITWGSDELPIETMNSTSREDGPIITEDELTSLPLVKVVPDGQFTGPKLNTVVRMMRGLLEQKVPLQEFENLQNLQPLDDCLIGQTKENKKKNRYKNIVPFDTTRVVLGKDGGYINANFINMPVKDESYMYIACQGPLPTTLGDFWQMVWEQKSNVIAMMTQEVEGGKVKCQRYWPDTPRTAEMVDDRLQITLIKDQYLDNFVIRLIETNEIQRVTHLNYMGWPDHGTPSQPEQLLTFISYMRHVHQSGPIITHCSAGIGRSGTLICIDVVLGLISKDADVSVTIFVYSHVVHKEDQYIFCYQVILYVLRCLQAEENISG</sequence>
<dbReference type="PRINTS" id="PR00700">
    <property type="entry name" value="PRTYPHPHTASE"/>
</dbReference>
<dbReference type="GO" id="GO:0005634">
    <property type="term" value="C:nucleus"/>
    <property type="evidence" value="ECO:0007669"/>
    <property type="project" value="UniProtKB-SubCell"/>
</dbReference>
<dbReference type="InterPro" id="IPR029021">
    <property type="entry name" value="Prot-tyrosine_phosphatase-like"/>
</dbReference>
<feature type="domain" description="PDZ" evidence="14">
    <location>
        <begin position="1294"/>
        <end position="1365"/>
    </location>
</feature>
<dbReference type="InterPro" id="IPR029071">
    <property type="entry name" value="Ubiquitin-like_domsf"/>
</dbReference>
<dbReference type="InterPro" id="IPR003595">
    <property type="entry name" value="Tyr_Pase_cat"/>
</dbReference>
<dbReference type="PROSITE" id="PS50106">
    <property type="entry name" value="PDZ"/>
    <property type="match status" value="5"/>
</dbReference>
<dbReference type="CDD" id="cd17195">
    <property type="entry name" value="FERM_F1_PTPN13"/>
    <property type="match status" value="1"/>
</dbReference>
<feature type="domain" description="Tyrosine specific protein phosphatases" evidence="12">
    <location>
        <begin position="2089"/>
        <end position="2152"/>
    </location>
</feature>
<feature type="region of interest" description="Disordered" evidence="10">
    <location>
        <begin position="1167"/>
        <end position="1294"/>
    </location>
</feature>
<dbReference type="PANTHER" id="PTHR46900:SF1">
    <property type="entry name" value="TYROSINE-PROTEIN PHOSPHATASE NON-RECEPTOR TYPE 13"/>
    <property type="match status" value="1"/>
</dbReference>
<evidence type="ECO:0000313" key="17">
    <source>
        <dbReference type="Proteomes" id="UP000694558"/>
    </source>
</evidence>
<keyword evidence="5" id="KW-0677">Repeat</keyword>
<feature type="domain" description="PDZ" evidence="14">
    <location>
        <begin position="1743"/>
        <end position="1816"/>
    </location>
</feature>
<evidence type="ECO:0000256" key="7">
    <source>
        <dbReference type="ARBA" id="ARBA00023242"/>
    </source>
</evidence>
<feature type="compositionally biased region" description="Basic and acidic residues" evidence="10">
    <location>
        <begin position="1264"/>
        <end position="1277"/>
    </location>
</feature>